<dbReference type="AlphaFoldDB" id="A0A1L9BK49"/>
<name>A0A1L9BK49_9BACT</name>
<organism evidence="1 2">
    <name type="scientific">Cystobacter ferrugineus</name>
    <dbReference type="NCBI Taxonomy" id="83449"/>
    <lineage>
        <taxon>Bacteria</taxon>
        <taxon>Pseudomonadati</taxon>
        <taxon>Myxococcota</taxon>
        <taxon>Myxococcia</taxon>
        <taxon>Myxococcales</taxon>
        <taxon>Cystobacterineae</taxon>
        <taxon>Archangiaceae</taxon>
        <taxon>Cystobacter</taxon>
    </lineage>
</organism>
<gene>
    <name evidence="1" type="ORF">BON30_05810</name>
</gene>
<dbReference type="STRING" id="83449.BON30_05810"/>
<accession>A0A1L9BK49</accession>
<keyword evidence="2" id="KW-1185">Reference proteome</keyword>
<evidence type="ECO:0000313" key="1">
    <source>
        <dbReference type="EMBL" id="OJH42694.1"/>
    </source>
</evidence>
<dbReference type="EMBL" id="MPIN01000001">
    <property type="protein sequence ID" value="OJH42694.1"/>
    <property type="molecule type" value="Genomic_DNA"/>
</dbReference>
<protein>
    <submittedName>
        <fullName evidence="1">Uncharacterized protein</fullName>
    </submittedName>
</protein>
<comment type="caution">
    <text evidence="1">The sequence shown here is derived from an EMBL/GenBank/DDBJ whole genome shotgun (WGS) entry which is preliminary data.</text>
</comment>
<reference evidence="1 2" key="2">
    <citation type="submission" date="2016-12" db="EMBL/GenBank/DDBJ databases">
        <title>Draft Genome Sequence of Cystobacter ferrugineus Strain Cbfe23.</title>
        <authorList>
            <person name="Akbar S."/>
            <person name="Dowd S.E."/>
            <person name="Stevens D.C."/>
        </authorList>
    </citation>
    <scope>NUCLEOTIDE SEQUENCE [LARGE SCALE GENOMIC DNA]</scope>
    <source>
        <strain evidence="1 2">Cbfe23</strain>
    </source>
</reference>
<proteinExistence type="predicted"/>
<evidence type="ECO:0000313" key="2">
    <source>
        <dbReference type="Proteomes" id="UP000182229"/>
    </source>
</evidence>
<dbReference type="Proteomes" id="UP000182229">
    <property type="component" value="Unassembled WGS sequence"/>
</dbReference>
<sequence>MSLRTILDTLREELVLGEPGETECSMEQCSAIRDEAIEAAENDLLKLWIRSMGPEKVLAWAAARESSIRWEGRCVHPCQARRMLHRDARVAHVIREYYKEIVVEVVHDAWRAARYVPSRPRRRVCPTQIDMPR</sequence>
<reference evidence="2" key="1">
    <citation type="submission" date="2016-11" db="EMBL/GenBank/DDBJ databases">
        <authorList>
            <person name="Shukria A."/>
            <person name="Stevens D.C."/>
        </authorList>
    </citation>
    <scope>NUCLEOTIDE SEQUENCE [LARGE SCALE GENOMIC DNA]</scope>
    <source>
        <strain evidence="2">Cbfe23</strain>
    </source>
</reference>
<dbReference type="RefSeq" id="WP_187344938.1">
    <property type="nucleotide sequence ID" value="NZ_MPIN01000001.1"/>
</dbReference>